<accession>A0A0G1ES42</accession>
<dbReference type="Proteomes" id="UP000034543">
    <property type="component" value="Unassembled WGS sequence"/>
</dbReference>
<sequence>MQNHLSVVVPCYNEEQNIRLGALDKVARYMESQKYLWEVLIVDDGSIDESPQLIKKFISSNGQKHFRLLEREHQGKAGTVIAGMLAANGRYILFSDLDQATPLDQVEKLLPFIEKGYDIMIGSRKDREY</sequence>
<protein>
    <submittedName>
        <fullName evidence="2">Dolichol-P-glucose synthetase</fullName>
    </submittedName>
</protein>
<feature type="domain" description="Glycosyltransferase 2-like" evidence="1">
    <location>
        <begin position="6"/>
        <end position="127"/>
    </location>
</feature>
<organism evidence="2 3">
    <name type="scientific">Candidatus Gottesmanbacteria bacterium GW2011_GWA1_43_11</name>
    <dbReference type="NCBI Taxonomy" id="1618436"/>
    <lineage>
        <taxon>Bacteria</taxon>
        <taxon>Candidatus Gottesmaniibacteriota</taxon>
    </lineage>
</organism>
<dbReference type="AlphaFoldDB" id="A0A0G1ES42"/>
<evidence type="ECO:0000313" key="2">
    <source>
        <dbReference type="EMBL" id="KKS85886.1"/>
    </source>
</evidence>
<comment type="caution">
    <text evidence="2">The sequence shown here is derived from an EMBL/GenBank/DDBJ whole genome shotgun (WGS) entry which is preliminary data.</text>
</comment>
<evidence type="ECO:0000313" key="3">
    <source>
        <dbReference type="Proteomes" id="UP000034543"/>
    </source>
</evidence>
<gene>
    <name evidence="2" type="ORF">UV59_C0004G0034</name>
</gene>
<dbReference type="InterPro" id="IPR029044">
    <property type="entry name" value="Nucleotide-diphossugar_trans"/>
</dbReference>
<dbReference type="PANTHER" id="PTHR10859">
    <property type="entry name" value="GLYCOSYL TRANSFERASE"/>
    <property type="match status" value="1"/>
</dbReference>
<dbReference type="EMBL" id="LCFB01000004">
    <property type="protein sequence ID" value="KKS85886.1"/>
    <property type="molecule type" value="Genomic_DNA"/>
</dbReference>
<dbReference type="GO" id="GO:0006487">
    <property type="term" value="P:protein N-linked glycosylation"/>
    <property type="evidence" value="ECO:0007669"/>
    <property type="project" value="TreeGrafter"/>
</dbReference>
<proteinExistence type="predicted"/>
<dbReference type="STRING" id="1618436.UV59_C0004G0034"/>
<evidence type="ECO:0000259" key="1">
    <source>
        <dbReference type="Pfam" id="PF00535"/>
    </source>
</evidence>
<dbReference type="InterPro" id="IPR001173">
    <property type="entry name" value="Glyco_trans_2-like"/>
</dbReference>
<name>A0A0G1ES42_9BACT</name>
<dbReference type="SUPFAM" id="SSF53448">
    <property type="entry name" value="Nucleotide-diphospho-sugar transferases"/>
    <property type="match status" value="1"/>
</dbReference>
<dbReference type="Gene3D" id="3.90.550.10">
    <property type="entry name" value="Spore Coat Polysaccharide Biosynthesis Protein SpsA, Chain A"/>
    <property type="match status" value="1"/>
</dbReference>
<reference evidence="2 3" key="1">
    <citation type="journal article" date="2015" name="Nature">
        <title>rRNA introns, odd ribosomes, and small enigmatic genomes across a large radiation of phyla.</title>
        <authorList>
            <person name="Brown C.T."/>
            <person name="Hug L.A."/>
            <person name="Thomas B.C."/>
            <person name="Sharon I."/>
            <person name="Castelle C.J."/>
            <person name="Singh A."/>
            <person name="Wilkins M.J."/>
            <person name="Williams K.H."/>
            <person name="Banfield J.F."/>
        </authorList>
    </citation>
    <scope>NUCLEOTIDE SEQUENCE [LARGE SCALE GENOMIC DNA]</scope>
</reference>
<dbReference type="Pfam" id="PF00535">
    <property type="entry name" value="Glycos_transf_2"/>
    <property type="match status" value="1"/>
</dbReference>
<dbReference type="PANTHER" id="PTHR10859:SF91">
    <property type="entry name" value="DOLICHYL-PHOSPHATE BETA-GLUCOSYLTRANSFERASE"/>
    <property type="match status" value="1"/>
</dbReference>